<accession>A0A6P7TXD0</accession>
<gene>
    <name evidence="2" type="primary">LOC115230335</name>
</gene>
<proteinExistence type="predicted"/>
<dbReference type="KEGG" id="osn:115230335"/>
<evidence type="ECO:0000313" key="2">
    <source>
        <dbReference type="RefSeq" id="XP_029656398.1"/>
    </source>
</evidence>
<dbReference type="AlphaFoldDB" id="A0A6P7TXD0"/>
<sequence length="118" mass="13986">MNDFIFQLNELIVRLQGKEKLVHNLFRQVKAFQKKLDLWIAQIAESNYAHFPCLQEQPRISSINREFFVSELKGIQEEFSRKFKDSRACEDQLNTFSMPFVVDPTDAPFELQMELNEL</sequence>
<organism evidence="1 2">
    <name type="scientific">Octopus sinensis</name>
    <name type="common">East Asian common octopus</name>
    <dbReference type="NCBI Taxonomy" id="2607531"/>
    <lineage>
        <taxon>Eukaryota</taxon>
        <taxon>Metazoa</taxon>
        <taxon>Spiralia</taxon>
        <taxon>Lophotrochozoa</taxon>
        <taxon>Mollusca</taxon>
        <taxon>Cephalopoda</taxon>
        <taxon>Coleoidea</taxon>
        <taxon>Octopodiformes</taxon>
        <taxon>Octopoda</taxon>
        <taxon>Incirrata</taxon>
        <taxon>Octopodidae</taxon>
        <taxon>Octopus</taxon>
    </lineage>
</organism>
<dbReference type="PANTHER" id="PTHR45913">
    <property type="entry name" value="EPM2A-INTERACTING PROTEIN 1"/>
    <property type="match status" value="1"/>
</dbReference>
<dbReference type="Proteomes" id="UP000515154">
    <property type="component" value="Unplaced"/>
</dbReference>
<dbReference type="RefSeq" id="XP_029656398.1">
    <property type="nucleotide sequence ID" value="XM_029800538.1"/>
</dbReference>
<evidence type="ECO:0000313" key="1">
    <source>
        <dbReference type="Proteomes" id="UP000515154"/>
    </source>
</evidence>
<name>A0A6P7TXD0_9MOLL</name>
<dbReference type="PANTHER" id="PTHR45913:SF9">
    <property type="entry name" value="GENERAL TRANSCRIPTION FACTOR II-I REPEAT DOMAIN-CONTAINING PROTEIN 2-LIKE-RELATED"/>
    <property type="match status" value="1"/>
</dbReference>
<keyword evidence="1" id="KW-1185">Reference proteome</keyword>
<protein>
    <submittedName>
        <fullName evidence="2">General transcription factor II-I repeat domain-containing protein 2-like</fullName>
    </submittedName>
</protein>
<reference evidence="2" key="1">
    <citation type="submission" date="2025-08" db="UniProtKB">
        <authorList>
            <consortium name="RefSeq"/>
        </authorList>
    </citation>
    <scope>IDENTIFICATION</scope>
</reference>